<evidence type="ECO:0000256" key="1">
    <source>
        <dbReference type="SAM" id="MobiDB-lite"/>
    </source>
</evidence>
<feature type="region of interest" description="Disordered" evidence="1">
    <location>
        <begin position="255"/>
        <end position="280"/>
    </location>
</feature>
<dbReference type="EMBL" id="KV918888">
    <property type="protein sequence ID" value="OSX75854.1"/>
    <property type="molecule type" value="Genomic_DNA"/>
</dbReference>
<evidence type="ECO:0000313" key="2">
    <source>
        <dbReference type="EMBL" id="OSX75854.1"/>
    </source>
</evidence>
<feature type="compositionally biased region" description="Low complexity" evidence="1">
    <location>
        <begin position="30"/>
        <end position="44"/>
    </location>
</feature>
<name>A0A1X6P4T9_PORUM</name>
<evidence type="ECO:0000313" key="3">
    <source>
        <dbReference type="Proteomes" id="UP000218209"/>
    </source>
</evidence>
<dbReference type="Proteomes" id="UP000218209">
    <property type="component" value="Unassembled WGS sequence"/>
</dbReference>
<proteinExistence type="predicted"/>
<protein>
    <submittedName>
        <fullName evidence="2">Uncharacterized protein</fullName>
    </submittedName>
</protein>
<sequence>MTGRRGDAAATPRRASTRSSRPPPPPLPPFAGGLPPTALPAAGGDCSPRADRASARPAAPPLRRPLARPPARPPARPSAGGPNPAVAATAPFTTDLRAGRPGSEAGGAGAQWLAGGATARRRWQWRGRGGAAVGGRGVWGGWPRRPRRLGRAAGGRVLPPAVWLVCAPCRSLRRRFFFWRERGGVGGGGHCGLRGALRTCNRVAGGGAGAVAARQGGGGAERQRGRVVAAAGNGCPPALPCASGADDVGRRHRRGGVVGCTPDGRSSAARSTGGRRSGWSTAVQGRWRRARRQWAPPRAGRCPCPSIPTSAPTQSLHVCAAPHPYNPVPAACKPVVTYPHSPASVAAAMATMLTVAAVAAVAATAVGTASAAAAVAADSLAVYIGGRSAPLAATPPPNPL</sequence>
<accession>A0A1X6P4T9</accession>
<feature type="region of interest" description="Disordered" evidence="1">
    <location>
        <begin position="1"/>
        <end position="88"/>
    </location>
</feature>
<reference evidence="2 3" key="1">
    <citation type="submission" date="2017-03" db="EMBL/GenBank/DDBJ databases">
        <title>WGS assembly of Porphyra umbilicalis.</title>
        <authorList>
            <person name="Brawley S.H."/>
            <person name="Blouin N.A."/>
            <person name="Ficko-Blean E."/>
            <person name="Wheeler G.L."/>
            <person name="Lohr M."/>
            <person name="Goodson H.V."/>
            <person name="Jenkins J.W."/>
            <person name="Blaby-Haas C.E."/>
            <person name="Helliwell K.E."/>
            <person name="Chan C."/>
            <person name="Marriage T."/>
            <person name="Bhattacharya D."/>
            <person name="Klein A.S."/>
            <person name="Badis Y."/>
            <person name="Brodie J."/>
            <person name="Cao Y."/>
            <person name="Collen J."/>
            <person name="Dittami S.M."/>
            <person name="Gachon C.M."/>
            <person name="Green B.R."/>
            <person name="Karpowicz S."/>
            <person name="Kim J.W."/>
            <person name="Kudahl U."/>
            <person name="Lin S."/>
            <person name="Michel G."/>
            <person name="Mittag M."/>
            <person name="Olson B.J."/>
            <person name="Pangilinan J."/>
            <person name="Peng Y."/>
            <person name="Qiu H."/>
            <person name="Shu S."/>
            <person name="Singer J.T."/>
            <person name="Smith A.G."/>
            <person name="Sprecher B.N."/>
            <person name="Wagner V."/>
            <person name="Wang W."/>
            <person name="Wang Z.-Y."/>
            <person name="Yan J."/>
            <person name="Yarish C."/>
            <person name="Zoeuner-Riek S."/>
            <person name="Zhuang Y."/>
            <person name="Zou Y."/>
            <person name="Lindquist E.A."/>
            <person name="Grimwood J."/>
            <person name="Barry K."/>
            <person name="Rokhsar D.S."/>
            <person name="Schmutz J."/>
            <person name="Stiller J.W."/>
            <person name="Grossman A.R."/>
            <person name="Prochnik S.E."/>
        </authorList>
    </citation>
    <scope>NUCLEOTIDE SEQUENCE [LARGE SCALE GENOMIC DNA]</scope>
    <source>
        <strain evidence="2">4086291</strain>
    </source>
</reference>
<dbReference type="AlphaFoldDB" id="A0A1X6P4T9"/>
<keyword evidence="3" id="KW-1185">Reference proteome</keyword>
<gene>
    <name evidence="2" type="ORF">BU14_0218s0020</name>
</gene>
<feature type="compositionally biased region" description="Low complexity" evidence="1">
    <location>
        <begin position="264"/>
        <end position="280"/>
    </location>
</feature>
<organism evidence="2 3">
    <name type="scientific">Porphyra umbilicalis</name>
    <name type="common">Purple laver</name>
    <name type="synonym">Red alga</name>
    <dbReference type="NCBI Taxonomy" id="2786"/>
    <lineage>
        <taxon>Eukaryota</taxon>
        <taxon>Rhodophyta</taxon>
        <taxon>Bangiophyceae</taxon>
        <taxon>Bangiales</taxon>
        <taxon>Bangiaceae</taxon>
        <taxon>Porphyra</taxon>
    </lineage>
</organism>
<feature type="compositionally biased region" description="Pro residues" evidence="1">
    <location>
        <begin position="58"/>
        <end position="76"/>
    </location>
</feature>
<feature type="compositionally biased region" description="Low complexity" evidence="1">
    <location>
        <begin position="8"/>
        <end position="20"/>
    </location>
</feature>